<dbReference type="EMBL" id="BAAANN010000006">
    <property type="protein sequence ID" value="GAA1951174.1"/>
    <property type="molecule type" value="Genomic_DNA"/>
</dbReference>
<sequence>MNEEFDYVVVGGGTAGSVVAARLSEDPGVTVCLLEAGPSDVDDPAVLRLNQWMGLLESGYDWDYLVEPQESGNSFLRHARAKVLGGCSSHNSCIAFWAPAEDLDEWASFGLDGWSAEDVFPLYKRLETNDGPGEHHGRSGPVTIRSVPPRDPAGAALLEACEQAGIPRTEFNSGSTVTHGANWFQINAREDGTRSSASVSYLHPIIGKRSNLDIRTGARAKRLTFEGKRCTGVEYLAPDLIHGIELKARREVIVSSGAIDTPKLLMLSGIGPAEHLREVGVEVLHDSPGVGANLQDHPEGLIQWDAKQPMVSDSTQWWEIGIFTTTEDGLDRPDLMFHYGSVPFDLNTLRYGYPTTENGFCLTPNVTRSRSHGTVRLRTRDYRDKPKVDPRYFTDPHDIRVMTYGIKLAREIVAQPAMAAWAGTELAPGAGARTDDEIADYLRKTHNTVYHPSCTAKMGGDNDPNAVLDARLRVRGVSNLRVADGSAMPFLVAVNPCITTMAIGEKCADMLKEDA</sequence>
<dbReference type="InterPro" id="IPR012132">
    <property type="entry name" value="GMC_OxRdtase"/>
</dbReference>
<dbReference type="SUPFAM" id="SSF51905">
    <property type="entry name" value="FAD/NAD(P)-binding domain"/>
    <property type="match status" value="1"/>
</dbReference>
<dbReference type="Pfam" id="PF05199">
    <property type="entry name" value="GMC_oxred_C"/>
    <property type="match status" value="1"/>
</dbReference>
<dbReference type="Gene3D" id="3.50.50.60">
    <property type="entry name" value="FAD/NAD(P)-binding domain"/>
    <property type="match status" value="1"/>
</dbReference>
<feature type="domain" description="Glucose-methanol-choline oxidoreductase N-terminal" evidence="2">
    <location>
        <begin position="257"/>
        <end position="271"/>
    </location>
</feature>
<dbReference type="SUPFAM" id="SSF54373">
    <property type="entry name" value="FAD-linked reductases, C-terminal domain"/>
    <property type="match status" value="1"/>
</dbReference>
<dbReference type="PIRSF" id="PIRSF000137">
    <property type="entry name" value="Alcohol_oxidase"/>
    <property type="match status" value="1"/>
</dbReference>
<evidence type="ECO:0000256" key="1">
    <source>
        <dbReference type="ARBA" id="ARBA00010790"/>
    </source>
</evidence>
<dbReference type="Gene3D" id="3.30.410.40">
    <property type="match status" value="1"/>
</dbReference>
<name>A0ABP5BRH7_9PSEU</name>
<comment type="similarity">
    <text evidence="1">Belongs to the GMC oxidoreductase family.</text>
</comment>
<dbReference type="InterPro" id="IPR036188">
    <property type="entry name" value="FAD/NAD-bd_sf"/>
</dbReference>
<comment type="caution">
    <text evidence="3">The sequence shown here is derived from an EMBL/GenBank/DDBJ whole genome shotgun (WGS) entry which is preliminary data.</text>
</comment>
<dbReference type="PANTHER" id="PTHR11552">
    <property type="entry name" value="GLUCOSE-METHANOL-CHOLINE GMC OXIDOREDUCTASE"/>
    <property type="match status" value="1"/>
</dbReference>
<dbReference type="Proteomes" id="UP001501116">
    <property type="component" value="Unassembled WGS sequence"/>
</dbReference>
<evidence type="ECO:0000313" key="3">
    <source>
        <dbReference type="EMBL" id="GAA1951174.1"/>
    </source>
</evidence>
<dbReference type="PROSITE" id="PS00624">
    <property type="entry name" value="GMC_OXRED_2"/>
    <property type="match status" value="1"/>
</dbReference>
<keyword evidence="4" id="KW-1185">Reference proteome</keyword>
<reference evidence="4" key="1">
    <citation type="journal article" date="2019" name="Int. J. Syst. Evol. Microbiol.">
        <title>The Global Catalogue of Microorganisms (GCM) 10K type strain sequencing project: providing services to taxonomists for standard genome sequencing and annotation.</title>
        <authorList>
            <consortium name="The Broad Institute Genomics Platform"/>
            <consortium name="The Broad Institute Genome Sequencing Center for Infectious Disease"/>
            <person name="Wu L."/>
            <person name="Ma J."/>
        </authorList>
    </citation>
    <scope>NUCLEOTIDE SEQUENCE [LARGE SCALE GENOMIC DNA]</scope>
    <source>
        <strain evidence="4">JCM 14545</strain>
    </source>
</reference>
<dbReference type="InterPro" id="IPR007867">
    <property type="entry name" value="GMC_OxRtase_C"/>
</dbReference>
<accession>A0ABP5BRH7</accession>
<proteinExistence type="inferred from homology"/>
<organism evidence="3 4">
    <name type="scientific">Amycolatopsis minnesotensis</name>
    <dbReference type="NCBI Taxonomy" id="337894"/>
    <lineage>
        <taxon>Bacteria</taxon>
        <taxon>Bacillati</taxon>
        <taxon>Actinomycetota</taxon>
        <taxon>Actinomycetes</taxon>
        <taxon>Pseudonocardiales</taxon>
        <taxon>Pseudonocardiaceae</taxon>
        <taxon>Amycolatopsis</taxon>
    </lineage>
</organism>
<dbReference type="RefSeq" id="WP_344415940.1">
    <property type="nucleotide sequence ID" value="NZ_BAAANN010000006.1"/>
</dbReference>
<evidence type="ECO:0000313" key="4">
    <source>
        <dbReference type="Proteomes" id="UP001501116"/>
    </source>
</evidence>
<dbReference type="InterPro" id="IPR000172">
    <property type="entry name" value="GMC_OxRdtase_N"/>
</dbReference>
<dbReference type="Pfam" id="PF00732">
    <property type="entry name" value="GMC_oxred_N"/>
    <property type="match status" value="1"/>
</dbReference>
<gene>
    <name evidence="3" type="ORF">GCM10009754_19990</name>
</gene>
<dbReference type="PANTHER" id="PTHR11552:SF152">
    <property type="entry name" value="OXIDASE (CODA), PUTATIVE (AFU_ORTHOLOGUE AFUA_8G04090)-RELATED"/>
    <property type="match status" value="1"/>
</dbReference>
<evidence type="ECO:0000259" key="2">
    <source>
        <dbReference type="PROSITE" id="PS00624"/>
    </source>
</evidence>
<protein>
    <submittedName>
        <fullName evidence="3">GMC family oxidoreductase N-terminal domain-containing protein</fullName>
    </submittedName>
</protein>